<dbReference type="Pfam" id="PF05899">
    <property type="entry name" value="Cupin_3"/>
    <property type="match status" value="1"/>
</dbReference>
<dbReference type="Proteomes" id="UP000580830">
    <property type="component" value="Unassembled WGS sequence"/>
</dbReference>
<evidence type="ECO:0000313" key="2">
    <source>
        <dbReference type="EMBL" id="HHW32722.1"/>
    </source>
</evidence>
<dbReference type="InterPro" id="IPR014710">
    <property type="entry name" value="RmlC-like_jellyroll"/>
</dbReference>
<dbReference type="Gene3D" id="2.60.120.10">
    <property type="entry name" value="Jelly Rolls"/>
    <property type="match status" value="1"/>
</dbReference>
<dbReference type="RefSeq" id="WP_303728895.1">
    <property type="nucleotide sequence ID" value="NZ_DULP01000017.1"/>
</dbReference>
<accession>A0A832PK48</accession>
<comment type="caution">
    <text evidence="2">The sequence shown here is derived from an EMBL/GenBank/DDBJ whole genome shotgun (WGS) entry which is preliminary data.</text>
</comment>
<name>A0A832PK48_9RHOB</name>
<dbReference type="InterPro" id="IPR011051">
    <property type="entry name" value="RmlC_Cupin_sf"/>
</dbReference>
<evidence type="ECO:0000259" key="1">
    <source>
        <dbReference type="Pfam" id="PF05899"/>
    </source>
</evidence>
<dbReference type="AlphaFoldDB" id="A0A832PK48"/>
<dbReference type="EMBL" id="DULP01000017">
    <property type="protein sequence ID" value="HHW32722.1"/>
    <property type="molecule type" value="Genomic_DNA"/>
</dbReference>
<dbReference type="InterPro" id="IPR008579">
    <property type="entry name" value="UGlyAH_Cupin_dom"/>
</dbReference>
<dbReference type="SUPFAM" id="SSF51182">
    <property type="entry name" value="RmlC-like cupins"/>
    <property type="match status" value="1"/>
</dbReference>
<protein>
    <submittedName>
        <fullName evidence="2">DUF861 domain-containing protein</fullName>
    </submittedName>
</protein>
<dbReference type="PANTHER" id="PTHR40943:SF1">
    <property type="entry name" value="CYTOPLASMIC PROTEIN"/>
    <property type="match status" value="1"/>
</dbReference>
<dbReference type="PANTHER" id="PTHR40943">
    <property type="entry name" value="CYTOPLASMIC PROTEIN-RELATED"/>
    <property type="match status" value="1"/>
</dbReference>
<evidence type="ECO:0000313" key="3">
    <source>
        <dbReference type="Proteomes" id="UP000580830"/>
    </source>
</evidence>
<sequence length="122" mass="13666">MLPVETTPAFVTAFDADTLVPQDTVVSDPALVDKPYRARSWRHFENAEKRALGGIWAAEPHLERCDCNYDELCHILEGRVRLTDRDGTARVFGPGDSFVVAAGFKGTWENLTPVRKVFFILS</sequence>
<gene>
    <name evidence="2" type="ORF">GXX24_01060</name>
</gene>
<proteinExistence type="predicted"/>
<reference evidence="2 3" key="1">
    <citation type="journal article" date="2020" name="Biotechnol. Biofuels">
        <title>New insights from the biogas microbiome by comprehensive genome-resolved metagenomics of nearly 1600 species originating from multiple anaerobic digesters.</title>
        <authorList>
            <person name="Campanaro S."/>
            <person name="Treu L."/>
            <person name="Rodriguez-R L.M."/>
            <person name="Kovalovszki A."/>
            <person name="Ziels R.M."/>
            <person name="Maus I."/>
            <person name="Zhu X."/>
            <person name="Kougias P.G."/>
            <person name="Basile A."/>
            <person name="Luo G."/>
            <person name="Schluter A."/>
            <person name="Konstantinidis K.T."/>
            <person name="Angelidaki I."/>
        </authorList>
    </citation>
    <scope>NUCLEOTIDE SEQUENCE [LARGE SCALE GENOMIC DNA]</scope>
    <source>
        <strain evidence="2">AS04akNAM_125</strain>
    </source>
</reference>
<organism evidence="2 3">
    <name type="scientific">Paracoccus solventivorans</name>
    <dbReference type="NCBI Taxonomy" id="53463"/>
    <lineage>
        <taxon>Bacteria</taxon>
        <taxon>Pseudomonadati</taxon>
        <taxon>Pseudomonadota</taxon>
        <taxon>Alphaproteobacteria</taxon>
        <taxon>Rhodobacterales</taxon>
        <taxon>Paracoccaceae</taxon>
        <taxon>Paracoccus</taxon>
    </lineage>
</organism>
<dbReference type="CDD" id="cd02227">
    <property type="entry name" value="cupin_TM1112-like"/>
    <property type="match status" value="1"/>
</dbReference>
<feature type="domain" description="(S)-ureidoglycine aminohydrolase cupin" evidence="1">
    <location>
        <begin position="53"/>
        <end position="118"/>
    </location>
</feature>